<organism evidence="2 3">
    <name type="scientific">Cudoniella acicularis</name>
    <dbReference type="NCBI Taxonomy" id="354080"/>
    <lineage>
        <taxon>Eukaryota</taxon>
        <taxon>Fungi</taxon>
        <taxon>Dikarya</taxon>
        <taxon>Ascomycota</taxon>
        <taxon>Pezizomycotina</taxon>
        <taxon>Leotiomycetes</taxon>
        <taxon>Helotiales</taxon>
        <taxon>Tricladiaceae</taxon>
        <taxon>Cudoniella</taxon>
    </lineage>
</organism>
<keyword evidence="3" id="KW-1185">Reference proteome</keyword>
<evidence type="ECO:0000313" key="3">
    <source>
        <dbReference type="Proteomes" id="UP000566819"/>
    </source>
</evidence>
<sequence length="313" mass="35458">MATSTTQKYKRTSSWIESTTREHIAKRRATKPLTETTAVSKKANNCVYVVMAETMCPWSTLADTEIIEMYSDLQDANNRVRLEKVFIKEWNVKKPGSEPAREWKRPLPVVLLIAHNSTYFPENPIDIITDEVDERLGEAWANISEGESNMYHTMAGVRKQSVEKFWGKKWAAEETLEASLSKRQAVEPPSPSAIRDVVGALNEAIQRAHNRCLAHAERDDADADLHEMFMLDDTLWYEWRDEGGWGYAVKVDIEVVVKRGSEPTKDWGIDIGIPCPPKTDLDVEESDSQSTEGEERKQGSIRIIFGQSDPGKS</sequence>
<proteinExistence type="predicted"/>
<dbReference type="EMBL" id="JAAMPI010001084">
    <property type="protein sequence ID" value="KAF4626789.1"/>
    <property type="molecule type" value="Genomic_DNA"/>
</dbReference>
<dbReference type="AlphaFoldDB" id="A0A8H4W0P9"/>
<evidence type="ECO:0000313" key="2">
    <source>
        <dbReference type="EMBL" id="KAF4626789.1"/>
    </source>
</evidence>
<dbReference type="OrthoDB" id="10382343at2759"/>
<protein>
    <submittedName>
        <fullName evidence="2">Uncharacterized protein</fullName>
    </submittedName>
</protein>
<comment type="caution">
    <text evidence="2">The sequence shown here is derived from an EMBL/GenBank/DDBJ whole genome shotgun (WGS) entry which is preliminary data.</text>
</comment>
<feature type="region of interest" description="Disordered" evidence="1">
    <location>
        <begin position="268"/>
        <end position="313"/>
    </location>
</feature>
<gene>
    <name evidence="2" type="ORF">G7Y89_g11369</name>
</gene>
<reference evidence="2 3" key="1">
    <citation type="submission" date="2020-03" db="EMBL/GenBank/DDBJ databases">
        <title>Draft Genome Sequence of Cudoniella acicularis.</title>
        <authorList>
            <person name="Buettner E."/>
            <person name="Kellner H."/>
        </authorList>
    </citation>
    <scope>NUCLEOTIDE SEQUENCE [LARGE SCALE GENOMIC DNA]</scope>
    <source>
        <strain evidence="2 3">DSM 108380</strain>
    </source>
</reference>
<dbReference type="Proteomes" id="UP000566819">
    <property type="component" value="Unassembled WGS sequence"/>
</dbReference>
<accession>A0A8H4W0P9</accession>
<name>A0A8H4W0P9_9HELO</name>
<evidence type="ECO:0000256" key="1">
    <source>
        <dbReference type="SAM" id="MobiDB-lite"/>
    </source>
</evidence>